<organism evidence="2 3">
    <name type="scientific">Caldinitratiruptor microaerophilus</name>
    <dbReference type="NCBI Taxonomy" id="671077"/>
    <lineage>
        <taxon>Bacteria</taxon>
        <taxon>Bacillati</taxon>
        <taxon>Bacillota</taxon>
        <taxon>Clostridia</taxon>
        <taxon>Eubacteriales</taxon>
        <taxon>Symbiobacteriaceae</taxon>
        <taxon>Caldinitratiruptor</taxon>
    </lineage>
</organism>
<keyword evidence="1" id="KW-0812">Transmembrane</keyword>
<feature type="transmembrane region" description="Helical" evidence="1">
    <location>
        <begin position="29"/>
        <end position="45"/>
    </location>
</feature>
<reference evidence="2" key="1">
    <citation type="submission" date="2022-03" db="EMBL/GenBank/DDBJ databases">
        <title>Complete genome sequence of Caldinitratiruptor microaerophilus.</title>
        <authorList>
            <person name="Mukaiyama R."/>
            <person name="Nishiyama T."/>
            <person name="Ueda K."/>
        </authorList>
    </citation>
    <scope>NUCLEOTIDE SEQUENCE</scope>
    <source>
        <strain evidence="2">JCM 16183</strain>
    </source>
</reference>
<accession>A0AA35G6V1</accession>
<evidence type="ECO:0000256" key="1">
    <source>
        <dbReference type="SAM" id="Phobius"/>
    </source>
</evidence>
<dbReference type="KEGG" id="cmic:caldi_29960"/>
<protein>
    <submittedName>
        <fullName evidence="2">Uncharacterized protein</fullName>
    </submittedName>
</protein>
<evidence type="ECO:0000313" key="3">
    <source>
        <dbReference type="Proteomes" id="UP001163687"/>
    </source>
</evidence>
<name>A0AA35G6V1_9FIRM</name>
<gene>
    <name evidence="2" type="ORF">caldi_29960</name>
</gene>
<keyword evidence="3" id="KW-1185">Reference proteome</keyword>
<keyword evidence="1" id="KW-1133">Transmembrane helix</keyword>
<keyword evidence="1" id="KW-0472">Membrane</keyword>
<dbReference type="AlphaFoldDB" id="A0AA35G6V1"/>
<proteinExistence type="predicted"/>
<evidence type="ECO:0000313" key="2">
    <source>
        <dbReference type="EMBL" id="BDG61906.1"/>
    </source>
</evidence>
<dbReference type="EMBL" id="AP025628">
    <property type="protein sequence ID" value="BDG61906.1"/>
    <property type="molecule type" value="Genomic_DNA"/>
</dbReference>
<sequence length="81" mass="8787">MKTTAFKTGMLMFLIGASALDSPGAAGWYAFGLGLAGVILMVWAYRRETRCFRAHVETKRMIRAVSHETLYGDAREGGGTG</sequence>
<dbReference type="Proteomes" id="UP001163687">
    <property type="component" value="Chromosome"/>
</dbReference>